<evidence type="ECO:0000259" key="13">
    <source>
        <dbReference type="PROSITE" id="PS50014"/>
    </source>
</evidence>
<dbReference type="SMART" id="SM00297">
    <property type="entry name" value="BROMO"/>
    <property type="match status" value="1"/>
</dbReference>
<dbReference type="SMART" id="SM00184">
    <property type="entry name" value="RING"/>
    <property type="match status" value="2"/>
</dbReference>
<dbReference type="Pfam" id="PF00628">
    <property type="entry name" value="PHD"/>
    <property type="match status" value="2"/>
</dbReference>
<feature type="domain" description="PHD-type" evidence="14">
    <location>
        <begin position="1004"/>
        <end position="1055"/>
    </location>
</feature>
<evidence type="ECO:0000313" key="18">
    <source>
        <dbReference type="WBParaSite" id="SBAD_0000189301-mRNA-1"/>
    </source>
</evidence>
<dbReference type="GO" id="GO:0031445">
    <property type="term" value="P:regulation of heterochromatin formation"/>
    <property type="evidence" value="ECO:0007669"/>
    <property type="project" value="TreeGrafter"/>
</dbReference>
<dbReference type="EMBL" id="UZAM01006959">
    <property type="protein sequence ID" value="VDO95551.1"/>
    <property type="molecule type" value="Genomic_DNA"/>
</dbReference>
<evidence type="ECO:0000256" key="4">
    <source>
        <dbReference type="ARBA" id="ARBA00022833"/>
    </source>
</evidence>
<keyword evidence="8" id="KW-0539">Nucleus</keyword>
<organism evidence="18">
    <name type="scientific">Soboliphyme baturini</name>
    <dbReference type="NCBI Taxonomy" id="241478"/>
    <lineage>
        <taxon>Eukaryota</taxon>
        <taxon>Metazoa</taxon>
        <taxon>Ecdysozoa</taxon>
        <taxon>Nematoda</taxon>
        <taxon>Enoplea</taxon>
        <taxon>Dorylaimia</taxon>
        <taxon>Dioctophymatida</taxon>
        <taxon>Dioctophymatoidea</taxon>
        <taxon>Soboliphymatidae</taxon>
        <taxon>Soboliphyme</taxon>
    </lineage>
</organism>
<dbReference type="PROSITE" id="PS01359">
    <property type="entry name" value="ZF_PHD_1"/>
    <property type="match status" value="1"/>
</dbReference>
<evidence type="ECO:0000313" key="16">
    <source>
        <dbReference type="EMBL" id="VDO95551.1"/>
    </source>
</evidence>
<evidence type="ECO:0000256" key="6">
    <source>
        <dbReference type="ARBA" id="ARBA00023117"/>
    </source>
</evidence>
<reference evidence="16 17" key="2">
    <citation type="submission" date="2018-11" db="EMBL/GenBank/DDBJ databases">
        <authorList>
            <consortium name="Pathogen Informatics"/>
        </authorList>
    </citation>
    <scope>NUCLEOTIDE SEQUENCE [LARGE SCALE GENOMIC DNA]</scope>
</reference>
<evidence type="ECO:0000256" key="12">
    <source>
        <dbReference type="SAM" id="MobiDB-lite"/>
    </source>
</evidence>
<evidence type="ECO:0000259" key="15">
    <source>
        <dbReference type="PROSITE" id="PS50827"/>
    </source>
</evidence>
<dbReference type="InterPro" id="IPR013083">
    <property type="entry name" value="Znf_RING/FYVE/PHD"/>
</dbReference>
<dbReference type="InterPro" id="IPR001487">
    <property type="entry name" value="Bromodomain"/>
</dbReference>
<dbReference type="GO" id="GO:0006338">
    <property type="term" value="P:chromatin remodeling"/>
    <property type="evidence" value="ECO:0007669"/>
    <property type="project" value="InterPro"/>
</dbReference>
<evidence type="ECO:0000256" key="3">
    <source>
        <dbReference type="ARBA" id="ARBA00022771"/>
    </source>
</evidence>
<dbReference type="GO" id="GO:0003677">
    <property type="term" value="F:DNA binding"/>
    <property type="evidence" value="ECO:0007669"/>
    <property type="project" value="TreeGrafter"/>
</dbReference>
<feature type="coiled-coil region" evidence="11">
    <location>
        <begin position="208"/>
        <end position="235"/>
    </location>
</feature>
<dbReference type="SUPFAM" id="SSF47370">
    <property type="entry name" value="Bromodomain"/>
    <property type="match status" value="1"/>
</dbReference>
<dbReference type="PROSITE" id="PS00633">
    <property type="entry name" value="BROMODOMAIN_1"/>
    <property type="match status" value="1"/>
</dbReference>
<evidence type="ECO:0000256" key="10">
    <source>
        <dbReference type="PROSITE-ProRule" id="PRU00146"/>
    </source>
</evidence>
<keyword evidence="11" id="KW-0175">Coiled coil</keyword>
<dbReference type="GO" id="GO:0008623">
    <property type="term" value="C:CHRAC"/>
    <property type="evidence" value="ECO:0007669"/>
    <property type="project" value="TreeGrafter"/>
</dbReference>
<dbReference type="Gene3D" id="3.30.40.10">
    <property type="entry name" value="Zinc/RING finger domain, C3HC4 (zinc finger)"/>
    <property type="match status" value="2"/>
</dbReference>
<keyword evidence="7" id="KW-0804">Transcription</keyword>
<comment type="subcellular location">
    <subcellularLocation>
        <location evidence="1">Nucleus</location>
    </subcellularLocation>
</comment>
<dbReference type="WBParaSite" id="SBAD_0000189301-mRNA-1">
    <property type="protein sequence ID" value="SBAD_0000189301-mRNA-1"/>
    <property type="gene ID" value="SBAD_0000189301"/>
</dbReference>
<evidence type="ECO:0000256" key="1">
    <source>
        <dbReference type="ARBA" id="ARBA00004123"/>
    </source>
</evidence>
<dbReference type="InterPro" id="IPR011011">
    <property type="entry name" value="Znf_FYVE_PHD"/>
</dbReference>
<dbReference type="PROSITE" id="PS50827">
    <property type="entry name" value="DDT"/>
    <property type="match status" value="1"/>
</dbReference>
<sequence length="1266" mass="143787">MIDLTECFVLVCYSIKRNPEFAARYMVRIAVGEEESASCGESKSYSVIDVSAANVARRKTPFTKQKCRVFLRGHCEIVSGIWSVKVRWKFSNNMEYCMVTPFLKKSSLDEYSIYDLNWRNIHAGPLPRFVLSYNVKEESPSDSGSSSGSGDDEALPSRKKLCGDKQRQSINILLEEARKYDIDVDDRLLEKLYSSNSASDDDDLCNIKEQIKKAKDEEKERLRSLKRQEREALVEWKKPRDDLLCDDHAPFPPLPYVVLPPSIGAEGFGDCLSLVEFTNSFALSLELEDYFPDGPFTVSALYEALFDCDVNGPFSKLCMMFLQHIFLLQEQEDGDEVELERKEDAQLENCELDNKYFRKYIEQATRLSQKTRKIHGVSVRNLPLNSFTLSEVFRLYFKTSGYYTGANTARFRYHSRGGYKCIDDQALFFRIDHENLVERLSSDCIYQFSPEERLLVLLALRDHLLTFSLDKIRSLRADLRQSQLTEQRNEREAFVAKMAIADKASTIDRTSAAEASSNMNTVTAVNSPSAATRKLKESLRALVEASEDSTTEGVQIDYEMLECVNFDQLDMSEIELVRKLQEKHAMLEESNMVAEIFELQDASGMILLGTDRAFRRYWLIKSAGTVFVEENQNDQTMDECECPTPLDKVTAVDISNVTRAQRELLVCSGMKASCAVHGTHGRHQWSFVADESQLQALLDVLNRRGIREAELFDNISFFRGVLSPLLQQFDAQPFLETTHLSSSVMNTVSVSVLEEHLRQDLLELEERIFSNGLGILKTPSRTSWRSAVLKCSRVTDLKNRADANNLMTDGKLVRVENFFVMALYQLASCIHERNFKEVATEEVAKSASVGDDNKGFLDLWKNSLLCVSSISAIQLHLMTLDEQIAWKKSLSNARCRICRRKGTAPSFVVCANCEKPFHAKCVRPSIRGRQPTMSPDWLCSTCSYHDGGKQVDDDINDNDTDCGRLALNGANCLEVNFDHSLQLKAENDCFNADVESSTENSNDGLVCRVCQQLVINDKSGTACSSCGTAFHLRCLGLKKAGAPGQQWLCSVCSEDGLSNVYHKDDEKTDRKCLKTSRSGRIIKKPRSLGEFENRFNGVFKKETLSRSVEKRKSLPATHQNGDLYVSEWPTKGRSAKRSQYASEPTADERCQELIRLLSCHRDSWPFLKPVSKRIAPDYYDIIKCPMDLRTVQYKLDKHSYISVDELLADVTLMFDNCRTYNDPSAVVFQCGDRLEQYFRTKITDLHLGDEEPPLFHKRRRSTAPVS</sequence>
<evidence type="ECO:0000256" key="2">
    <source>
        <dbReference type="ARBA" id="ARBA00022723"/>
    </source>
</evidence>
<dbReference type="PANTHER" id="PTHR46510">
    <property type="entry name" value="BROMODOMAIN ADJACENT TO ZINC FINGER DOMAIN PROTEIN 1A"/>
    <property type="match status" value="1"/>
</dbReference>
<feature type="region of interest" description="Disordered" evidence="12">
    <location>
        <begin position="138"/>
        <end position="160"/>
    </location>
</feature>
<accession>A0A183IDW1</accession>
<evidence type="ECO:0000256" key="11">
    <source>
        <dbReference type="SAM" id="Coils"/>
    </source>
</evidence>
<dbReference type="PRINTS" id="PR00503">
    <property type="entry name" value="BROMODOMAIN"/>
</dbReference>
<dbReference type="SMART" id="SM00249">
    <property type="entry name" value="PHD"/>
    <property type="match status" value="2"/>
</dbReference>
<dbReference type="InterPro" id="IPR001965">
    <property type="entry name" value="Znf_PHD"/>
</dbReference>
<dbReference type="InterPro" id="IPR028941">
    <property type="entry name" value="WHIM2_dom"/>
</dbReference>
<evidence type="ECO:0000256" key="7">
    <source>
        <dbReference type="ARBA" id="ARBA00023163"/>
    </source>
</evidence>
<feature type="domain" description="DDT" evidence="15">
    <location>
        <begin position="265"/>
        <end position="331"/>
    </location>
</feature>
<dbReference type="AlphaFoldDB" id="A0A183IDW1"/>
<keyword evidence="3 10" id="KW-0863">Zinc-finger</keyword>
<dbReference type="GO" id="GO:0006355">
    <property type="term" value="P:regulation of DNA-templated transcription"/>
    <property type="evidence" value="ECO:0007669"/>
    <property type="project" value="TreeGrafter"/>
</dbReference>
<dbReference type="Gene3D" id="1.20.920.10">
    <property type="entry name" value="Bromodomain-like"/>
    <property type="match status" value="1"/>
</dbReference>
<protein>
    <submittedName>
        <fullName evidence="18">Bromodomain adjacent to zinc finger domain protein 1A</fullName>
    </submittedName>
</protein>
<dbReference type="InterPro" id="IPR001841">
    <property type="entry name" value="Znf_RING"/>
</dbReference>
<dbReference type="InterPro" id="IPR019787">
    <property type="entry name" value="Znf_PHD-finger"/>
</dbReference>
<dbReference type="PANTHER" id="PTHR46510:SF1">
    <property type="entry name" value="BROMODOMAIN ADJACENT TO ZINC FINGER DOMAIN PROTEIN 1A"/>
    <property type="match status" value="1"/>
</dbReference>
<dbReference type="Pfam" id="PF15613">
    <property type="entry name" value="WSD"/>
    <property type="match status" value="1"/>
</dbReference>
<keyword evidence="2" id="KW-0479">Metal-binding</keyword>
<dbReference type="InterPro" id="IPR019786">
    <property type="entry name" value="Zinc_finger_PHD-type_CS"/>
</dbReference>
<dbReference type="OrthoDB" id="332390at2759"/>
<evidence type="ECO:0000256" key="8">
    <source>
        <dbReference type="ARBA" id="ARBA00023242"/>
    </source>
</evidence>
<dbReference type="GO" id="GO:0008270">
    <property type="term" value="F:zinc ion binding"/>
    <property type="evidence" value="ECO:0007669"/>
    <property type="project" value="UniProtKB-KW"/>
</dbReference>
<keyword evidence="5" id="KW-0805">Transcription regulation</keyword>
<feature type="domain" description="Bromo" evidence="13">
    <location>
        <begin position="1158"/>
        <end position="1228"/>
    </location>
</feature>
<evidence type="ECO:0000313" key="17">
    <source>
        <dbReference type="Proteomes" id="UP000270296"/>
    </source>
</evidence>
<dbReference type="SUPFAM" id="SSF57903">
    <property type="entry name" value="FYVE/PHD zinc finger"/>
    <property type="match status" value="2"/>
</dbReference>
<dbReference type="GO" id="GO:0045740">
    <property type="term" value="P:positive regulation of DNA replication"/>
    <property type="evidence" value="ECO:0007669"/>
    <property type="project" value="TreeGrafter"/>
</dbReference>
<dbReference type="InterPro" id="IPR036427">
    <property type="entry name" value="Bromodomain-like_sf"/>
</dbReference>
<dbReference type="Proteomes" id="UP000270296">
    <property type="component" value="Unassembled WGS sequence"/>
</dbReference>
<dbReference type="GO" id="GO:0000228">
    <property type="term" value="C:nuclear chromosome"/>
    <property type="evidence" value="ECO:0007669"/>
    <property type="project" value="TreeGrafter"/>
</dbReference>
<gene>
    <name evidence="16" type="ORF">SBAD_LOCUS1805</name>
</gene>
<dbReference type="CDD" id="cd15489">
    <property type="entry name" value="PHD_SF"/>
    <property type="match status" value="1"/>
</dbReference>
<dbReference type="InterPro" id="IPR018359">
    <property type="entry name" value="Bromodomain_CS"/>
</dbReference>
<keyword evidence="6 9" id="KW-0103">Bromodomain</keyword>
<dbReference type="PROSITE" id="PS50016">
    <property type="entry name" value="ZF_PHD_2"/>
    <property type="match status" value="2"/>
</dbReference>
<reference evidence="18" key="1">
    <citation type="submission" date="2016-06" db="UniProtKB">
        <authorList>
            <consortium name="WormBaseParasite"/>
        </authorList>
    </citation>
    <scope>IDENTIFICATION</scope>
</reference>
<dbReference type="Pfam" id="PF00439">
    <property type="entry name" value="Bromodomain"/>
    <property type="match status" value="1"/>
</dbReference>
<evidence type="ECO:0000256" key="5">
    <source>
        <dbReference type="ARBA" id="ARBA00023015"/>
    </source>
</evidence>
<keyword evidence="4" id="KW-0862">Zinc</keyword>
<evidence type="ECO:0000259" key="14">
    <source>
        <dbReference type="PROSITE" id="PS50016"/>
    </source>
</evidence>
<keyword evidence="17" id="KW-1185">Reference proteome</keyword>
<dbReference type="CDD" id="cd05509">
    <property type="entry name" value="Bromo_gcn5_like"/>
    <property type="match status" value="1"/>
</dbReference>
<dbReference type="PROSITE" id="PS50014">
    <property type="entry name" value="BROMODOMAIN_2"/>
    <property type="match status" value="1"/>
</dbReference>
<evidence type="ECO:0000256" key="9">
    <source>
        <dbReference type="PROSITE-ProRule" id="PRU00035"/>
    </source>
</evidence>
<dbReference type="InterPro" id="IPR018501">
    <property type="entry name" value="DDT_dom"/>
</dbReference>
<proteinExistence type="predicted"/>
<feature type="domain" description="PHD-type" evidence="14">
    <location>
        <begin position="892"/>
        <end position="945"/>
    </location>
</feature>
<dbReference type="InterPro" id="IPR047171">
    <property type="entry name" value="BAZ1A"/>
</dbReference>
<name>A0A183IDW1_9BILA</name>